<evidence type="ECO:0000313" key="1">
    <source>
        <dbReference type="EMBL" id="CAG6644901.1"/>
    </source>
</evidence>
<dbReference type="AlphaFoldDB" id="A0A8D8R6D3"/>
<protein>
    <submittedName>
        <fullName evidence="1">Uncharacterized protein</fullName>
    </submittedName>
</protein>
<organism evidence="1">
    <name type="scientific">Cacopsylla melanoneura</name>
    <dbReference type="NCBI Taxonomy" id="428564"/>
    <lineage>
        <taxon>Eukaryota</taxon>
        <taxon>Metazoa</taxon>
        <taxon>Ecdysozoa</taxon>
        <taxon>Arthropoda</taxon>
        <taxon>Hexapoda</taxon>
        <taxon>Insecta</taxon>
        <taxon>Pterygota</taxon>
        <taxon>Neoptera</taxon>
        <taxon>Paraneoptera</taxon>
        <taxon>Hemiptera</taxon>
        <taxon>Sternorrhyncha</taxon>
        <taxon>Psylloidea</taxon>
        <taxon>Psyllidae</taxon>
        <taxon>Psyllinae</taxon>
        <taxon>Cacopsylla</taxon>
    </lineage>
</organism>
<sequence length="102" mass="12053">MILKRQDLIEMCHNERGFQKKIHRVDKYLKHGLVVFRIEPEHLFVPDGLNFPGRNIAMLVTRTRPVAILTPILKKEKDWKSKNKGILTPILKNEKDWKSKIL</sequence>
<accession>A0A8D8R6D3</accession>
<reference evidence="1" key="1">
    <citation type="submission" date="2021-05" db="EMBL/GenBank/DDBJ databases">
        <authorList>
            <person name="Alioto T."/>
            <person name="Alioto T."/>
            <person name="Gomez Garrido J."/>
        </authorList>
    </citation>
    <scope>NUCLEOTIDE SEQUENCE</scope>
</reference>
<proteinExistence type="predicted"/>
<name>A0A8D8R6D3_9HEMI</name>
<dbReference type="EMBL" id="HBUF01134379">
    <property type="protein sequence ID" value="CAG6644901.1"/>
    <property type="molecule type" value="Transcribed_RNA"/>
</dbReference>